<feature type="transmembrane region" description="Helical" evidence="1">
    <location>
        <begin position="122"/>
        <end position="143"/>
    </location>
</feature>
<dbReference type="InterPro" id="IPR043128">
    <property type="entry name" value="Rev_trsase/Diguanyl_cyclase"/>
</dbReference>
<proteinExistence type="predicted"/>
<dbReference type="InterPro" id="IPR013767">
    <property type="entry name" value="PAS_fold"/>
</dbReference>
<dbReference type="Pfam" id="PF17159">
    <property type="entry name" value="MASE3"/>
    <property type="match status" value="1"/>
</dbReference>
<dbReference type="Pfam" id="PF00563">
    <property type="entry name" value="EAL"/>
    <property type="match status" value="1"/>
</dbReference>
<dbReference type="PANTHER" id="PTHR44757">
    <property type="entry name" value="DIGUANYLATE CYCLASE DGCP"/>
    <property type="match status" value="1"/>
</dbReference>
<keyword evidence="1" id="KW-0812">Transmembrane</keyword>
<organism evidence="6 7">
    <name type="scientific">Oceanimonas pelagia</name>
    <dbReference type="NCBI Taxonomy" id="3028314"/>
    <lineage>
        <taxon>Bacteria</taxon>
        <taxon>Pseudomonadati</taxon>
        <taxon>Pseudomonadota</taxon>
        <taxon>Gammaproteobacteria</taxon>
        <taxon>Aeromonadales</taxon>
        <taxon>Aeromonadaceae</taxon>
        <taxon>Oceanimonas</taxon>
    </lineage>
</organism>
<protein>
    <submittedName>
        <fullName evidence="6">EAL domain-containing protein</fullName>
    </submittedName>
</protein>
<dbReference type="InterPro" id="IPR001633">
    <property type="entry name" value="EAL_dom"/>
</dbReference>
<keyword evidence="1" id="KW-1133">Transmembrane helix</keyword>
<dbReference type="Pfam" id="PF00989">
    <property type="entry name" value="PAS"/>
    <property type="match status" value="1"/>
</dbReference>
<evidence type="ECO:0000259" key="5">
    <source>
        <dbReference type="PROSITE" id="PS50887"/>
    </source>
</evidence>
<dbReference type="SUPFAM" id="SSF55073">
    <property type="entry name" value="Nucleotide cyclase"/>
    <property type="match status" value="1"/>
</dbReference>
<feature type="domain" description="PAC" evidence="3">
    <location>
        <begin position="618"/>
        <end position="672"/>
    </location>
</feature>
<feature type="transmembrane region" description="Helical" evidence="1">
    <location>
        <begin position="46"/>
        <end position="72"/>
    </location>
</feature>
<dbReference type="CDD" id="cd00130">
    <property type="entry name" value="PAS"/>
    <property type="match status" value="1"/>
</dbReference>
<feature type="transmembrane region" description="Helical" evidence="1">
    <location>
        <begin position="194"/>
        <end position="211"/>
    </location>
</feature>
<feature type="domain" description="GGDEF" evidence="5">
    <location>
        <begin position="704"/>
        <end position="836"/>
    </location>
</feature>
<feature type="transmembrane region" description="Helical" evidence="1">
    <location>
        <begin position="84"/>
        <end position="102"/>
    </location>
</feature>
<dbReference type="PROSITE" id="PS50113">
    <property type="entry name" value="PAC"/>
    <property type="match status" value="1"/>
</dbReference>
<feature type="transmembrane region" description="Helical" evidence="1">
    <location>
        <begin position="21"/>
        <end position="40"/>
    </location>
</feature>
<dbReference type="Gene3D" id="3.30.450.20">
    <property type="entry name" value="PAS domain"/>
    <property type="match status" value="1"/>
</dbReference>
<evidence type="ECO:0000259" key="3">
    <source>
        <dbReference type="PROSITE" id="PS50113"/>
    </source>
</evidence>
<evidence type="ECO:0000313" key="7">
    <source>
        <dbReference type="Proteomes" id="UP001223802"/>
    </source>
</evidence>
<gene>
    <name evidence="6" type="ORF">PU634_06610</name>
</gene>
<dbReference type="InterPro" id="IPR000160">
    <property type="entry name" value="GGDEF_dom"/>
</dbReference>
<keyword evidence="1" id="KW-0472">Membrane</keyword>
<evidence type="ECO:0000256" key="1">
    <source>
        <dbReference type="SAM" id="Phobius"/>
    </source>
</evidence>
<dbReference type="Gene3D" id="3.20.20.450">
    <property type="entry name" value="EAL domain"/>
    <property type="match status" value="1"/>
</dbReference>
<feature type="transmembrane region" description="Helical" evidence="1">
    <location>
        <begin position="223"/>
        <end position="245"/>
    </location>
</feature>
<dbReference type="SUPFAM" id="SSF55785">
    <property type="entry name" value="PYP-like sensor domain (PAS domain)"/>
    <property type="match status" value="1"/>
</dbReference>
<dbReference type="EMBL" id="CP118224">
    <property type="protein sequence ID" value="WMC12028.1"/>
    <property type="molecule type" value="Genomic_DNA"/>
</dbReference>
<dbReference type="InterPro" id="IPR052155">
    <property type="entry name" value="Biofilm_reg_signaling"/>
</dbReference>
<evidence type="ECO:0000259" key="2">
    <source>
        <dbReference type="PROSITE" id="PS50112"/>
    </source>
</evidence>
<dbReference type="PANTHER" id="PTHR44757:SF2">
    <property type="entry name" value="BIOFILM ARCHITECTURE MAINTENANCE PROTEIN MBAA"/>
    <property type="match status" value="1"/>
</dbReference>
<dbReference type="InterPro" id="IPR035919">
    <property type="entry name" value="EAL_sf"/>
</dbReference>
<dbReference type="AlphaFoldDB" id="A0AA50KQT1"/>
<dbReference type="InterPro" id="IPR033425">
    <property type="entry name" value="MASE3"/>
</dbReference>
<dbReference type="NCBIfam" id="TIGR00229">
    <property type="entry name" value="sensory_box"/>
    <property type="match status" value="1"/>
</dbReference>
<dbReference type="Pfam" id="PF00990">
    <property type="entry name" value="GGDEF"/>
    <property type="match status" value="1"/>
</dbReference>
<dbReference type="PROSITE" id="PS50112">
    <property type="entry name" value="PAS"/>
    <property type="match status" value="1"/>
</dbReference>
<dbReference type="InterPro" id="IPR029787">
    <property type="entry name" value="Nucleotide_cyclase"/>
</dbReference>
<dbReference type="InterPro" id="IPR000014">
    <property type="entry name" value="PAS"/>
</dbReference>
<dbReference type="PROSITE" id="PS50883">
    <property type="entry name" value="EAL"/>
    <property type="match status" value="1"/>
</dbReference>
<dbReference type="InterPro" id="IPR000700">
    <property type="entry name" value="PAS-assoc_C"/>
</dbReference>
<feature type="transmembrane region" description="Helical" evidence="1">
    <location>
        <begin position="155"/>
        <end position="174"/>
    </location>
</feature>
<evidence type="ECO:0000259" key="4">
    <source>
        <dbReference type="PROSITE" id="PS50883"/>
    </source>
</evidence>
<feature type="domain" description="EAL" evidence="4">
    <location>
        <begin position="845"/>
        <end position="1097"/>
    </location>
</feature>
<name>A0AA50KQT1_9GAMM</name>
<dbReference type="InterPro" id="IPR001610">
    <property type="entry name" value="PAC"/>
</dbReference>
<reference evidence="6 7" key="1">
    <citation type="submission" date="2023-02" db="EMBL/GenBank/DDBJ databases">
        <title>Complete genome sequence of a novel bacterium Oceanimonas sp. NTOU-MSR1 isolated from marine coast sediment.</title>
        <authorList>
            <person name="Yang H.-T."/>
            <person name="Chen Y.-L."/>
            <person name="Ho Y.-N."/>
        </authorList>
    </citation>
    <scope>NUCLEOTIDE SEQUENCE [LARGE SCALE GENOMIC DNA]</scope>
    <source>
        <strain evidence="6 7">NTOU-MSR1</strain>
    </source>
</reference>
<evidence type="ECO:0000313" key="6">
    <source>
        <dbReference type="EMBL" id="WMC12028.1"/>
    </source>
</evidence>
<dbReference type="Proteomes" id="UP001223802">
    <property type="component" value="Chromosome"/>
</dbReference>
<feature type="domain" description="PAS" evidence="2">
    <location>
        <begin position="547"/>
        <end position="593"/>
    </location>
</feature>
<sequence length="1097" mass="122373">MSDVLLMSLQRGHHREVIKGCCWIVLLALIMGLSQWLPLFRRVEFLIGYVPLNIIFEISAFAIAMMIFGMAWVTQRYRPSLQTLVIGVGFLGIGLLDLSHVLSYRVLPDFVTANTPEKAINFWLAARTLTAAILLYVAFLPALMEKRTRPHQRRGLLLLMLALVALVHVWFLLFPGHVPDTYVVGQGLTDFKVHFEYGIIGAHVLAALGMANRYRSEGFVSHLYLAVSAIIMAMAEHFFTIYVDFTDVNNILGHLYKIITFGFLYRALFREMVYEPYQYLRDTRSRLQATMEALPDSLLEVTRQGDILSVHAGGVSHPLPARRLRPNTNVRDWLSVPAAAVFFDALHTSARKGVAHDIRIQADTETGPCHLSLSVSTKQNEGAGSFLVLFRDISQQAANERRILHETHLNSALLLLNNLALERNEPQLLARAAEQAARLTASGGALIHLGAYRGGLLESPVEYGAQGFQRTWHGTPPWQQAADSGQPVDWHEQGGGISLPVQSQGDTCLVISVFGNRGGYGEQERDTLHMLASTLWSRLSQCRQHRTIQLLSKALEQNPYPVIITDAEVRIQYVNRAFTRVSGYAAEEVMGRNPKMLKSGKTDRKVYADMWTTLHRGQPWRGELINRCRNGSLYVESASIYPISDETGRVINYVAHKEDITQHRENEERLRQLSQFDQLTGVLNKHAFEQQLMQQMARARGRGEGLSLLWLDLDNFKSVNDTLGYVAGDELLVEISNRLRNQLAPGSLIGRPEGDSFVLAVEGNEQEAVALLAERLLLHVQEPVILHDNSLSLSTSLGIATFPHDGGNAVELFKAAELAMYKVKQDGRNGLRFYAPEMQKHSERALALATALKNAIANNELALVFQPQLDLQHHCLIGAEALLRWRHAEWGVVSPAEFIPLAEQNGLIVSIGWWIIDRVLEQLAALQRAGRAELSIAVNVSAVQLVQPDFVTELQARVAASGVPAGALDLELTESVAMVNPEETGEKIARLSAAGFRISIDDFGTGYSSMSYLKRFSVDKIDKSFIDEVTHNHEDKTIVNAIIHMARNLGMTTIAEGVETEEQRNTLQRKGCDAIQGYWYSRPLPPEEFAAFVAAHR</sequence>
<keyword evidence="7" id="KW-1185">Reference proteome</keyword>
<dbReference type="SUPFAM" id="SSF141868">
    <property type="entry name" value="EAL domain-like"/>
    <property type="match status" value="1"/>
</dbReference>
<dbReference type="Gene3D" id="3.30.70.270">
    <property type="match status" value="1"/>
</dbReference>
<dbReference type="CDD" id="cd01948">
    <property type="entry name" value="EAL"/>
    <property type="match status" value="1"/>
</dbReference>
<dbReference type="RefSeq" id="WP_306763265.1">
    <property type="nucleotide sequence ID" value="NZ_CP118224.1"/>
</dbReference>
<dbReference type="NCBIfam" id="TIGR00254">
    <property type="entry name" value="GGDEF"/>
    <property type="match status" value="1"/>
</dbReference>
<accession>A0AA50KQT1</accession>
<dbReference type="InterPro" id="IPR035965">
    <property type="entry name" value="PAS-like_dom_sf"/>
</dbReference>
<dbReference type="SMART" id="SM00267">
    <property type="entry name" value="GGDEF"/>
    <property type="match status" value="1"/>
</dbReference>
<dbReference type="PROSITE" id="PS50887">
    <property type="entry name" value="GGDEF"/>
    <property type="match status" value="1"/>
</dbReference>
<dbReference type="SMART" id="SM00086">
    <property type="entry name" value="PAC"/>
    <property type="match status" value="1"/>
</dbReference>
<dbReference type="CDD" id="cd01949">
    <property type="entry name" value="GGDEF"/>
    <property type="match status" value="1"/>
</dbReference>
<dbReference type="SMART" id="SM00091">
    <property type="entry name" value="PAS"/>
    <property type="match status" value="1"/>
</dbReference>
<dbReference type="KEGG" id="ope:PU634_06610"/>
<dbReference type="SMART" id="SM00052">
    <property type="entry name" value="EAL"/>
    <property type="match status" value="1"/>
</dbReference>
<dbReference type="GO" id="GO:0006355">
    <property type="term" value="P:regulation of DNA-templated transcription"/>
    <property type="evidence" value="ECO:0007669"/>
    <property type="project" value="InterPro"/>
</dbReference>